<feature type="region of interest" description="Disordered" evidence="1">
    <location>
        <begin position="40"/>
        <end position="70"/>
    </location>
</feature>
<dbReference type="GO" id="GO:0035317">
    <property type="term" value="P:imaginal disc-derived wing hair organization"/>
    <property type="evidence" value="ECO:0007669"/>
    <property type="project" value="TreeGrafter"/>
</dbReference>
<dbReference type="PANTHER" id="PTHR39387:SF1">
    <property type="entry name" value="SHAVENOID, ISOFORM B"/>
    <property type="match status" value="1"/>
</dbReference>
<dbReference type="EnsemblMetazoa" id="ACOM025248-RA">
    <property type="protein sequence ID" value="ACOM025248-PA.1"/>
    <property type="gene ID" value="ACOM025248"/>
</dbReference>
<dbReference type="PANTHER" id="PTHR39387">
    <property type="entry name" value="SHAVENOID, ISOFORM B"/>
    <property type="match status" value="1"/>
</dbReference>
<reference evidence="3" key="1">
    <citation type="submission" date="2022-08" db="UniProtKB">
        <authorList>
            <consortium name="EnsemblMetazoa"/>
        </authorList>
    </citation>
    <scope>IDENTIFICATION</scope>
</reference>
<organism evidence="3">
    <name type="scientific">Anopheles coluzzii</name>
    <name type="common">African malaria mosquito</name>
    <dbReference type="NCBI Taxonomy" id="1518534"/>
    <lineage>
        <taxon>Eukaryota</taxon>
        <taxon>Metazoa</taxon>
        <taxon>Ecdysozoa</taxon>
        <taxon>Arthropoda</taxon>
        <taxon>Hexapoda</taxon>
        <taxon>Insecta</taxon>
        <taxon>Pterygota</taxon>
        <taxon>Neoptera</taxon>
        <taxon>Endopterygota</taxon>
        <taxon>Diptera</taxon>
        <taxon>Nematocera</taxon>
        <taxon>Culicoidea</taxon>
        <taxon>Culicidae</taxon>
        <taxon>Anophelinae</taxon>
        <taxon>Anopheles</taxon>
    </lineage>
</organism>
<accession>A0A8W7P5G8</accession>
<feature type="compositionally biased region" description="Basic and acidic residues" evidence="1">
    <location>
        <begin position="40"/>
        <end position="58"/>
    </location>
</feature>
<feature type="domain" description="Shavenoid isoform B-like N-terminal" evidence="2">
    <location>
        <begin position="131"/>
        <end position="224"/>
    </location>
</feature>
<dbReference type="GO" id="GO:0005938">
    <property type="term" value="C:cell cortex"/>
    <property type="evidence" value="ECO:0007669"/>
    <property type="project" value="TreeGrafter"/>
</dbReference>
<dbReference type="Proteomes" id="UP000075882">
    <property type="component" value="Unassembled WGS sequence"/>
</dbReference>
<feature type="region of interest" description="Disordered" evidence="1">
    <location>
        <begin position="166"/>
        <end position="185"/>
    </location>
</feature>
<evidence type="ECO:0000313" key="3">
    <source>
        <dbReference type="EnsemblMetazoa" id="ACOM025248-PA.1"/>
    </source>
</evidence>
<evidence type="ECO:0000259" key="2">
    <source>
        <dbReference type="Pfam" id="PF23328"/>
    </source>
</evidence>
<dbReference type="InterPro" id="IPR057507">
    <property type="entry name" value="Sha_B-like_N"/>
</dbReference>
<protein>
    <recommendedName>
        <fullName evidence="2">Shavenoid isoform B-like N-terminal domain-containing protein</fullName>
    </recommendedName>
</protein>
<proteinExistence type="predicted"/>
<name>A0A8W7P5G8_ANOCL</name>
<sequence length="349" mass="37825">MITGRSANHATTSTAGSERLLTMARLRQWQRRVLAPERYAEGSRYRHPAHGRDGHPVGRDNYTALPTRTTGRQSHLQRALVLLSLSLLTCWTGGGFVDAAATPIKSPLPGYGRGTPMFKRMGGLTESGRISNLTRLHSGDLFYTFESEKCDTDTCVGLSSGTAELSIGGDRTGTGPTGPHRLPGSTDHIKEIDMSSDAGIECKCQCLPHLSTYREDLGICVDDIREPRQTGLFMPSDHEILPADRSTVVGSCGSICVVNAIVNGPEHVDVWLFAEVGIQRAYDGYTVVIRGNFTNGTGLQLKMLPLPMTSDDPLAPQEVDYTAQHSTAFGVAKSIQNGFRFPLSSAPRH</sequence>
<evidence type="ECO:0000256" key="1">
    <source>
        <dbReference type="SAM" id="MobiDB-lite"/>
    </source>
</evidence>
<dbReference type="AlphaFoldDB" id="A0A8W7P5G8"/>
<dbReference type="Pfam" id="PF23328">
    <property type="entry name" value="Sha_B_N"/>
    <property type="match status" value="1"/>
</dbReference>
<dbReference type="VEuPathDB" id="VectorBase:ACON2_039991"/>